<gene>
    <name evidence="1" type="ORF">ATO12_15180</name>
</gene>
<dbReference type="Proteomes" id="UP000023541">
    <property type="component" value="Unassembled WGS sequence"/>
</dbReference>
<accession>A0A023BX28</accession>
<dbReference type="EMBL" id="AQRA01000004">
    <property type="protein sequence ID" value="EZH74208.1"/>
    <property type="molecule type" value="Genomic_DNA"/>
</dbReference>
<protein>
    <submittedName>
        <fullName evidence="1">Uncharacterized protein</fullName>
    </submittedName>
</protein>
<keyword evidence="2" id="KW-1185">Reference proteome</keyword>
<evidence type="ECO:0000313" key="2">
    <source>
        <dbReference type="Proteomes" id="UP000023541"/>
    </source>
</evidence>
<proteinExistence type="predicted"/>
<organism evidence="1 2">
    <name type="scientific">Aquimarina atlantica</name>
    <dbReference type="NCBI Taxonomy" id="1317122"/>
    <lineage>
        <taxon>Bacteria</taxon>
        <taxon>Pseudomonadati</taxon>
        <taxon>Bacteroidota</taxon>
        <taxon>Flavobacteriia</taxon>
        <taxon>Flavobacteriales</taxon>
        <taxon>Flavobacteriaceae</taxon>
        <taxon>Aquimarina</taxon>
    </lineage>
</organism>
<name>A0A023BX28_9FLAO</name>
<reference evidence="1 2" key="1">
    <citation type="submission" date="2014-04" db="EMBL/GenBank/DDBJ databases">
        <title>Aquimarina sp. 22II-S11-z7 Genome Sequencing.</title>
        <authorList>
            <person name="Lai Q."/>
        </authorList>
    </citation>
    <scope>NUCLEOTIDE SEQUENCE [LARGE SCALE GENOMIC DNA]</scope>
    <source>
        <strain evidence="1 2">22II-S11-z7</strain>
    </source>
</reference>
<dbReference type="AlphaFoldDB" id="A0A023BX28"/>
<evidence type="ECO:0000313" key="1">
    <source>
        <dbReference type="EMBL" id="EZH74208.1"/>
    </source>
</evidence>
<dbReference type="eggNOG" id="ENOG5032FNF">
    <property type="taxonomic scope" value="Bacteria"/>
</dbReference>
<comment type="caution">
    <text evidence="1">The sequence shown here is derived from an EMBL/GenBank/DDBJ whole genome shotgun (WGS) entry which is preliminary data.</text>
</comment>
<sequence>MFATIIKQLISNKMKKIVQLKGAQILNKKEQKSINGGNTGMRCYNHADCSVLNSIPGFEHEEFFCFWGMCQIA</sequence>